<dbReference type="FunFam" id="2.60.40.10:FF:000425">
    <property type="entry name" value="Myosin light chain kinase"/>
    <property type="match status" value="1"/>
</dbReference>
<comment type="subcellular location">
    <subcellularLocation>
        <location evidence="1">Cytoplasm</location>
    </subcellularLocation>
</comment>
<dbReference type="Pfam" id="PF00041">
    <property type="entry name" value="fn3"/>
    <property type="match status" value="4"/>
</dbReference>
<dbReference type="SMART" id="SM00060">
    <property type="entry name" value="FN3"/>
    <property type="match status" value="4"/>
</dbReference>
<feature type="domain" description="Ig-like" evidence="6">
    <location>
        <begin position="41"/>
        <end position="131"/>
    </location>
</feature>
<keyword evidence="4" id="KW-0677">Repeat</keyword>
<dbReference type="PROSITE" id="PS50853">
    <property type="entry name" value="FN3"/>
    <property type="match status" value="4"/>
</dbReference>
<dbReference type="PRINTS" id="PR00014">
    <property type="entry name" value="FNTYPEIII"/>
</dbReference>
<dbReference type="InterPro" id="IPR036179">
    <property type="entry name" value="Ig-like_dom_sf"/>
</dbReference>
<evidence type="ECO:0000313" key="8">
    <source>
        <dbReference type="Ensembl" id="ENSACIP00000013669.1"/>
    </source>
</evidence>
<dbReference type="InterPro" id="IPR003599">
    <property type="entry name" value="Ig_sub"/>
</dbReference>
<dbReference type="InterPro" id="IPR036116">
    <property type="entry name" value="FN3_sf"/>
</dbReference>
<dbReference type="Pfam" id="PF18362">
    <property type="entry name" value="THB"/>
    <property type="match status" value="1"/>
</dbReference>
<feature type="domain" description="Fibronectin type-III" evidence="7">
    <location>
        <begin position="717"/>
        <end position="806"/>
    </location>
</feature>
<feature type="domain" description="Ig-like" evidence="6">
    <location>
        <begin position="444"/>
        <end position="513"/>
    </location>
</feature>
<evidence type="ECO:0000256" key="4">
    <source>
        <dbReference type="ARBA" id="ARBA00022737"/>
    </source>
</evidence>
<dbReference type="PANTHER" id="PTHR13817:SF180">
    <property type="entry name" value="IMMUNOGLOBULIN-LIKE AND FIBRONECTIN TYPE III DOMAIN-CONTAINING 1, TANDEM DUPLICATE 3-RELATED"/>
    <property type="match status" value="1"/>
</dbReference>
<dbReference type="FunFam" id="2.60.40.10:FF:000031">
    <property type="entry name" value="Myosin-binding protein C, slow type"/>
    <property type="match status" value="1"/>
</dbReference>
<name>A0A3Q0RMX8_AMPCI</name>
<sequence length="1198" mass="134320">MRQGANTFSHHCRYAGKHFSLVPGVMITQTVEQLPPGKSTPDFTRKPMPATVQEGKKAFFKAMVSGEPAPTVTWGRNKGEIDDPEKYKTRYDERAREHILEIIDVKPDQKDTYKCFATNEYGKAVCTTTLNVIADQCSRKRKFKSTSNYLKCVLCAVMTSDAPFLSVVVTRKKQLPPKKEGEIDPKLWELLICAPRKDYEKICLEFGVTDFRWLLKRLNQMKKEREDEQAKVVETLDNVKQIEVKPYGRAEFGFDMQLWDPNSAINLYKDGVMVPYCDDENSKHSLKKTETNYTFSIKDPQPEDAGFYQVDVEEANVLTTEFRDKIKDVKAVESEDAVFQCVLSTPLNRITWSREDSSLEHGDKYEITVSEDKLTHTLRVKDCEITDKGAYYAIAGIASSRASLVVEGETFFLCCIHTGSTIKNKNSNCVQFVCGLSDMNANMGEQVELSCKLSSESSEGRWYKNGKPLTNQDGVTIIKDGACHRLIIDCCNKDDAAVYRFEAEGRKSEATLSIQDPPKMDPDALGKFTKPVIIKAGENAQWKLPFSGGAPMTIHWYKDDDELLPALNVKIETSDSESQLRLIKCQRKDSGEVKIKIKNEFGTTEAISNLIVLDKPTPPQGPVDIMESAVTSVEFKWKPPKDSGGCPITNYIIERQQVGRNKWSNLGEIPGNSPSYKDSDVDPGRRYCYRIRAKTAEGISDYLQTEDIPAGYPGPPAVPKVVSTSKDCINLSWGPPCDTGGTKIVGYNLEKNKKGTNYWSLVNQKGPITVKDVFEGAAYEFRVSAVNLSGAGDPSIPCETVIARDPMKPPGKVTDLKLTSSNYTTFSLAWSKPKEVQGVEDEAQGYYVEIRPIECLEWTRCNALPITLTSYTVLGLKAMATYWVRVIATNYGGDGEPQGFDNYIIAMPPPVKPKFKDRNMKTFVVVKSGNTVRLNISFEASPLPEISWLKDGIPVPKHVTITNSDKGSQLLIPTSERSDTGIYTIIVKNIVGQESFNVEIRVTDDPKPPGPVELEQNIPGTVTLRWTPSPDEKRDDRLHYMVSKRDSFKRTWRTAADNLFNNKFTVVNILPGREYYFRVFAKNDMGLSPPAESPIKRLNFESSPSFIVPLKRRTAPQGYECYMSCAVKGDPAPRVTWYWNNMSLNTNTNYHITNVCGVCSLLILRVGPKDNGEYKVIIENKLGTAESSMTLNVRGIYV</sequence>
<dbReference type="CDD" id="cd00063">
    <property type="entry name" value="FN3"/>
    <property type="match status" value="4"/>
</dbReference>
<reference evidence="8" key="1">
    <citation type="submission" date="2025-08" db="UniProtKB">
        <authorList>
            <consortium name="Ensembl"/>
        </authorList>
    </citation>
    <scope>IDENTIFICATION</scope>
</reference>
<dbReference type="Pfam" id="PF07679">
    <property type="entry name" value="I-set"/>
    <property type="match status" value="6"/>
</dbReference>
<evidence type="ECO:0000313" key="9">
    <source>
        <dbReference type="Proteomes" id="UP000261340"/>
    </source>
</evidence>
<dbReference type="InterPro" id="IPR003598">
    <property type="entry name" value="Ig_sub2"/>
</dbReference>
<keyword evidence="5" id="KW-0393">Immunoglobulin domain</keyword>
<dbReference type="InterPro" id="IPR013783">
    <property type="entry name" value="Ig-like_fold"/>
</dbReference>
<dbReference type="GO" id="GO:0005737">
    <property type="term" value="C:cytoplasm"/>
    <property type="evidence" value="ECO:0007669"/>
    <property type="project" value="UniProtKB-SubCell"/>
</dbReference>
<organism evidence="8 9">
    <name type="scientific">Amphilophus citrinellus</name>
    <name type="common">Midas cichlid</name>
    <name type="synonym">Cichlasoma citrinellum</name>
    <dbReference type="NCBI Taxonomy" id="61819"/>
    <lineage>
        <taxon>Eukaryota</taxon>
        <taxon>Metazoa</taxon>
        <taxon>Chordata</taxon>
        <taxon>Craniata</taxon>
        <taxon>Vertebrata</taxon>
        <taxon>Euteleostomi</taxon>
        <taxon>Actinopterygii</taxon>
        <taxon>Neopterygii</taxon>
        <taxon>Teleostei</taxon>
        <taxon>Neoteleostei</taxon>
        <taxon>Acanthomorphata</taxon>
        <taxon>Ovalentaria</taxon>
        <taxon>Cichlomorphae</taxon>
        <taxon>Cichliformes</taxon>
        <taxon>Cichlidae</taxon>
        <taxon>New World cichlids</taxon>
        <taxon>Cichlasomatinae</taxon>
        <taxon>Heroini</taxon>
        <taxon>Amphilophus</taxon>
    </lineage>
</organism>
<dbReference type="InterPro" id="IPR013098">
    <property type="entry name" value="Ig_I-set"/>
</dbReference>
<dbReference type="FunFam" id="2.60.40.10:FF:001097">
    <property type="entry name" value="Immunoglobulin-like and fibronectin type III domain-containing protein 1"/>
    <property type="match status" value="1"/>
</dbReference>
<dbReference type="FunFam" id="2.60.40.10:FF:001401">
    <property type="entry name" value="immunoglobulin-like and fibronectin type III domain-containing protein 1"/>
    <property type="match status" value="1"/>
</dbReference>
<dbReference type="OMA" id="KAMASYW"/>
<feature type="domain" description="Ig-like" evidence="6">
    <location>
        <begin position="913"/>
        <end position="1003"/>
    </location>
</feature>
<dbReference type="Gene3D" id="2.60.40.10">
    <property type="entry name" value="Immunoglobulins"/>
    <property type="match status" value="11"/>
</dbReference>
<evidence type="ECO:0000256" key="3">
    <source>
        <dbReference type="ARBA" id="ARBA00022490"/>
    </source>
</evidence>
<dbReference type="FunFam" id="2.60.40.10:FF:000080">
    <property type="entry name" value="Myosin light chain kinase, smooth muscle"/>
    <property type="match status" value="1"/>
</dbReference>
<dbReference type="SMART" id="SM00408">
    <property type="entry name" value="IGc2"/>
    <property type="match status" value="4"/>
</dbReference>
<dbReference type="SUPFAM" id="SSF49265">
    <property type="entry name" value="Fibronectin type III"/>
    <property type="match status" value="3"/>
</dbReference>
<dbReference type="InterPro" id="IPR007110">
    <property type="entry name" value="Ig-like_dom"/>
</dbReference>
<dbReference type="FunFam" id="2.60.40.10:FF:001232">
    <property type="entry name" value="Immunoglobulin-like and fibronectin type III domain-containing 1"/>
    <property type="match status" value="1"/>
</dbReference>
<keyword evidence="9" id="KW-1185">Reference proteome</keyword>
<dbReference type="InterPro" id="IPR040849">
    <property type="entry name" value="MyBP-C_THB"/>
</dbReference>
<dbReference type="AlphaFoldDB" id="A0A3Q0RMX8"/>
<evidence type="ECO:0000259" key="6">
    <source>
        <dbReference type="PROSITE" id="PS50835"/>
    </source>
</evidence>
<accession>A0A3Q0RMX8</accession>
<dbReference type="SMART" id="SM00409">
    <property type="entry name" value="IG"/>
    <property type="match status" value="6"/>
</dbReference>
<feature type="domain" description="Fibronectin type-III" evidence="7">
    <location>
        <begin position="809"/>
        <end position="910"/>
    </location>
</feature>
<dbReference type="STRING" id="61819.ENSACIP00000013669"/>
<feature type="domain" description="Fibronectin type-III" evidence="7">
    <location>
        <begin position="1008"/>
        <end position="1105"/>
    </location>
</feature>
<dbReference type="GeneTree" id="ENSGT00940000160123"/>
<dbReference type="InterPro" id="IPR050964">
    <property type="entry name" value="Striated_Muscle_Regulatory"/>
</dbReference>
<feature type="domain" description="Ig-like" evidence="6">
    <location>
        <begin position="1104"/>
        <end position="1192"/>
    </location>
</feature>
<evidence type="ECO:0000256" key="5">
    <source>
        <dbReference type="ARBA" id="ARBA00023319"/>
    </source>
</evidence>
<dbReference type="Ensembl" id="ENSACIT00000014038.1">
    <property type="protein sequence ID" value="ENSACIP00000013669.1"/>
    <property type="gene ID" value="ENSACIG00000010493.1"/>
</dbReference>
<dbReference type="PANTHER" id="PTHR13817">
    <property type="entry name" value="TITIN"/>
    <property type="match status" value="1"/>
</dbReference>
<dbReference type="FunFam" id="2.60.40.10:FF:001438">
    <property type="entry name" value="Immunoglobulin-like and fibronectin type III domain-containing protein 1"/>
    <property type="match status" value="1"/>
</dbReference>
<evidence type="ECO:0000256" key="1">
    <source>
        <dbReference type="ARBA" id="ARBA00004496"/>
    </source>
</evidence>
<reference evidence="8" key="2">
    <citation type="submission" date="2025-09" db="UniProtKB">
        <authorList>
            <consortium name="Ensembl"/>
        </authorList>
    </citation>
    <scope>IDENTIFICATION</scope>
</reference>
<dbReference type="PROSITE" id="PS50835">
    <property type="entry name" value="IG_LIKE"/>
    <property type="match status" value="4"/>
</dbReference>
<proteinExistence type="inferred from homology"/>
<evidence type="ECO:0000259" key="7">
    <source>
        <dbReference type="PROSITE" id="PS50853"/>
    </source>
</evidence>
<protein>
    <submittedName>
        <fullName evidence="8">Immunoglobulin like and fibronectin type III domain containing 1, tandem duplicate 2</fullName>
    </submittedName>
</protein>
<feature type="domain" description="Fibronectin type-III" evidence="7">
    <location>
        <begin position="618"/>
        <end position="716"/>
    </location>
</feature>
<evidence type="ECO:0000256" key="2">
    <source>
        <dbReference type="ARBA" id="ARBA00006692"/>
    </source>
</evidence>
<comment type="similarity">
    <text evidence="2">Belongs to the protein kinase superfamily. CAMK Ser/Thr protein kinase family.</text>
</comment>
<dbReference type="InterPro" id="IPR003961">
    <property type="entry name" value="FN3_dom"/>
</dbReference>
<keyword evidence="3" id="KW-0963">Cytoplasm</keyword>
<dbReference type="Proteomes" id="UP000261340">
    <property type="component" value="Unplaced"/>
</dbReference>
<dbReference type="SUPFAM" id="SSF48726">
    <property type="entry name" value="Immunoglobulin"/>
    <property type="match status" value="6"/>
</dbReference>